<dbReference type="KEGG" id="sphe:GFH32_02160"/>
<dbReference type="RefSeq" id="WP_153509512.1">
    <property type="nucleotide sequence ID" value="NZ_CP045652.1"/>
</dbReference>
<reference evidence="2 3" key="1">
    <citation type="submission" date="2019-10" db="EMBL/GenBank/DDBJ databases">
        <authorList>
            <person name="Dong K."/>
        </authorList>
    </citation>
    <scope>NUCLEOTIDE SEQUENCE [LARGE SCALE GENOMIC DNA]</scope>
    <source>
        <strain evidence="3">dk4302</strain>
    </source>
</reference>
<name>A0A5Q0QDD1_9SPHI</name>
<feature type="transmembrane region" description="Helical" evidence="1">
    <location>
        <begin position="239"/>
        <end position="257"/>
    </location>
</feature>
<feature type="transmembrane region" description="Helical" evidence="1">
    <location>
        <begin position="113"/>
        <end position="130"/>
    </location>
</feature>
<dbReference type="Proteomes" id="UP000326921">
    <property type="component" value="Chromosome"/>
</dbReference>
<feature type="transmembrane region" description="Helical" evidence="1">
    <location>
        <begin position="7"/>
        <end position="31"/>
    </location>
</feature>
<keyword evidence="1" id="KW-0472">Membrane</keyword>
<evidence type="ECO:0000313" key="3">
    <source>
        <dbReference type="Proteomes" id="UP000326921"/>
    </source>
</evidence>
<evidence type="ECO:0000313" key="2">
    <source>
        <dbReference type="EMBL" id="QGA25190.1"/>
    </source>
</evidence>
<accession>A0A5Q0QDD1</accession>
<evidence type="ECO:0000256" key="1">
    <source>
        <dbReference type="SAM" id="Phobius"/>
    </source>
</evidence>
<organism evidence="2 3">
    <name type="scientific">Sphingobacterium zhuxiongii</name>
    <dbReference type="NCBI Taxonomy" id="2662364"/>
    <lineage>
        <taxon>Bacteria</taxon>
        <taxon>Pseudomonadati</taxon>
        <taxon>Bacteroidota</taxon>
        <taxon>Sphingobacteriia</taxon>
        <taxon>Sphingobacteriales</taxon>
        <taxon>Sphingobacteriaceae</taxon>
        <taxon>Sphingobacterium</taxon>
    </lineage>
</organism>
<keyword evidence="1" id="KW-0812">Transmembrane</keyword>
<proteinExistence type="predicted"/>
<dbReference type="EMBL" id="CP045652">
    <property type="protein sequence ID" value="QGA25190.1"/>
    <property type="molecule type" value="Genomic_DNA"/>
</dbReference>
<feature type="transmembrane region" description="Helical" evidence="1">
    <location>
        <begin position="211"/>
        <end position="227"/>
    </location>
</feature>
<keyword evidence="1" id="KW-1133">Transmembrane helix</keyword>
<dbReference type="AlphaFoldDB" id="A0A5Q0QDD1"/>
<sequence length="278" mass="31862">MHGVRSLALFNLIIISINFIWILVVDANSLFGTSLFHAFNVLPTHLTPADFTFKAWLLIAVTMIIVAVLMYRETGNEHLNIRSVRKVMRVDYMLILNQLFCGLSMVLKLNHQMVLSVIFTIACIITILIVNNRVEIEKLTANSFTKYFIRLAFGLYTGWLMFVFAFNVVTTFVKNELVQSETEQYTIDLIFLVLSFGFAMYYSYIKMLPSVSAAFSWGLFGVIYQNINYPNYQQHNILIPLYILFGIGLMISLYNFYRCNSKRTAINLAAQANSTSIP</sequence>
<protein>
    <submittedName>
        <fullName evidence="2">Uncharacterized protein</fullName>
    </submittedName>
</protein>
<gene>
    <name evidence="2" type="ORF">GFH32_02160</name>
</gene>
<feature type="transmembrane region" description="Helical" evidence="1">
    <location>
        <begin position="51"/>
        <end position="70"/>
    </location>
</feature>
<feature type="transmembrane region" description="Helical" evidence="1">
    <location>
        <begin position="90"/>
        <end position="107"/>
    </location>
</feature>
<feature type="transmembrane region" description="Helical" evidence="1">
    <location>
        <begin position="185"/>
        <end position="204"/>
    </location>
</feature>
<keyword evidence="3" id="KW-1185">Reference proteome</keyword>
<feature type="transmembrane region" description="Helical" evidence="1">
    <location>
        <begin position="151"/>
        <end position="173"/>
    </location>
</feature>